<evidence type="ECO:0000313" key="1">
    <source>
        <dbReference type="EMBL" id="CAJ48008.1"/>
    </source>
</evidence>
<proteinExistence type="predicted"/>
<keyword evidence="2" id="KW-1185">Reference proteome</keyword>
<reference evidence="1 2" key="1">
    <citation type="journal article" date="2006" name="J. Bacteriol.">
        <title>Comparison of the genome sequence of the poultry pathogen Bordetella avium with those of B. bronchiseptica, B. pertussis, and B. parapertussis reveals extensive diversity in surface structures associated with host interaction.</title>
        <authorList>
            <person name="Sebaihia M."/>
            <person name="Preston A."/>
            <person name="Maskell D.J."/>
            <person name="Kuzmiak H."/>
            <person name="Connell T.D."/>
            <person name="King N.D."/>
            <person name="Orndorff P.E."/>
            <person name="Miyamoto D.M."/>
            <person name="Thomson N.R."/>
            <person name="Harris D."/>
            <person name="Goble A."/>
            <person name="Lord A."/>
            <person name="Murphy L."/>
            <person name="Quail M.A."/>
            <person name="Rutter S."/>
            <person name="Squares R."/>
            <person name="Squares S."/>
            <person name="Woodward J."/>
            <person name="Parkhill J."/>
            <person name="Temple L.M."/>
        </authorList>
    </citation>
    <scope>NUCLEOTIDE SEQUENCE [LARGE SCALE GENOMIC DNA]</scope>
    <source>
        <strain evidence="1 2">197N</strain>
    </source>
</reference>
<dbReference type="HOGENOM" id="CLU_3230431_0_0_4"/>
<evidence type="ECO:0000313" key="2">
    <source>
        <dbReference type="Proteomes" id="UP000001977"/>
    </source>
</evidence>
<dbReference type="EMBL" id="AM167904">
    <property type="protein sequence ID" value="CAJ48008.1"/>
    <property type="molecule type" value="Genomic_DNA"/>
</dbReference>
<sequence length="43" mass="4075">MLLTPPVGCSSGSIAPTGMAVALRGIPAVSSPPSAVHGETGEA</sequence>
<dbReference type="AlphaFoldDB" id="Q2KZ78"/>
<organism evidence="1 2">
    <name type="scientific">Bordetella avium (strain 197N)</name>
    <dbReference type="NCBI Taxonomy" id="360910"/>
    <lineage>
        <taxon>Bacteria</taxon>
        <taxon>Pseudomonadati</taxon>
        <taxon>Pseudomonadota</taxon>
        <taxon>Betaproteobacteria</taxon>
        <taxon>Burkholderiales</taxon>
        <taxon>Alcaligenaceae</taxon>
        <taxon>Bordetella</taxon>
    </lineage>
</organism>
<protein>
    <submittedName>
        <fullName evidence="1">Hypothetical phage protein</fullName>
    </submittedName>
</protein>
<accession>Q2KZ78</accession>
<dbReference type="STRING" id="360910.BAV0407"/>
<dbReference type="Proteomes" id="UP000001977">
    <property type="component" value="Chromosome"/>
</dbReference>
<dbReference type="KEGG" id="bav:BAV0407"/>
<name>Q2KZ78_BORA1</name>
<gene>
    <name evidence="1" type="ordered locus">BAV0407</name>
</gene>